<dbReference type="Pfam" id="PF08245">
    <property type="entry name" value="Mur_ligase_M"/>
    <property type="match status" value="1"/>
</dbReference>
<dbReference type="GO" id="GO:0047480">
    <property type="term" value="F:UDP-N-acetylmuramoyl-tripeptide-D-alanyl-D-alanine ligase activity"/>
    <property type="evidence" value="ECO:0007669"/>
    <property type="project" value="UniProtKB-EC"/>
</dbReference>
<dbReference type="InterPro" id="IPR035911">
    <property type="entry name" value="MurE/MurF_N"/>
</dbReference>
<keyword evidence="8 10" id="KW-0131">Cell cycle</keyword>
<dbReference type="Pfam" id="PF01225">
    <property type="entry name" value="Mur_ligase"/>
    <property type="match status" value="1"/>
</dbReference>
<evidence type="ECO:0000256" key="9">
    <source>
        <dbReference type="ARBA" id="ARBA00023316"/>
    </source>
</evidence>
<evidence type="ECO:0000256" key="8">
    <source>
        <dbReference type="ARBA" id="ARBA00023306"/>
    </source>
</evidence>
<reference evidence="15 16" key="1">
    <citation type="submission" date="2024-01" db="EMBL/GenBank/DDBJ databases">
        <title>Unpublished Manusciprt.</title>
        <authorList>
            <person name="Duman M."/>
            <person name="Valdes E.G."/>
            <person name="Ajmi N."/>
            <person name="Altun S."/>
            <person name="Saticioglu I.B."/>
        </authorList>
    </citation>
    <scope>NUCLEOTIDE SEQUENCE [LARGE SCALE GENOMIC DNA]</scope>
    <source>
        <strain evidence="15 16">148P</strain>
    </source>
</reference>
<name>A0ABU7HWI4_9PSED</name>
<dbReference type="InterPro" id="IPR000713">
    <property type="entry name" value="Mur_ligase_N"/>
</dbReference>
<dbReference type="Proteomes" id="UP001335100">
    <property type="component" value="Unassembled WGS sequence"/>
</dbReference>
<evidence type="ECO:0000256" key="5">
    <source>
        <dbReference type="ARBA" id="ARBA00022840"/>
    </source>
</evidence>
<keyword evidence="16" id="KW-1185">Reference proteome</keyword>
<dbReference type="EMBL" id="JAZDQJ010000030">
    <property type="protein sequence ID" value="MEE1935934.1"/>
    <property type="molecule type" value="Genomic_DNA"/>
</dbReference>
<evidence type="ECO:0000256" key="4">
    <source>
        <dbReference type="ARBA" id="ARBA00022741"/>
    </source>
</evidence>
<sequence>MLESLSLSQLTEALQGRLVGADARFDGVSIDSRKIAPGQLFVALAGPRFDGHDYLDEVAAKGAVAVLVQREVPGSSLPQLLVADTRLALGQLGALNRRAFKHPVAAITGSSGKTTVKEMLASILATRGPVLMTRGNLNNDLGAPLTLLELGPEHTAAVIELGANHVGEIRYTVGLTQPHVALINNAGTAHVGEFGGPEKIVEAKGEILEGLGEDGVAILNLDDKAFGIWKQRAGKHAVLTFALGNTAADFHASDIAHDERGCPSFVLHAPQGSVSIQLNLLGTHNIANALAAAAAAQVFGVTLQGIAEGLNTVQPVKGRSVAQMTASGTRVIDDTYNANPTSMCAAVDILAGFSGRTVLVLGDIGELGQWAEEGHIQVGSYAKGKVDALYAVGPMMAHAVRAFGQNARHFTNQADLIDAVRAEQATNTTILIKGSRSAAMENVVAALCDSSGEKH</sequence>
<comment type="subcellular location">
    <subcellularLocation>
        <location evidence="10 11">Cytoplasm</location>
    </subcellularLocation>
</comment>
<keyword evidence="9 10" id="KW-0961">Cell wall biogenesis/degradation</keyword>
<dbReference type="SUPFAM" id="SSF53623">
    <property type="entry name" value="MurD-like peptide ligases, catalytic domain"/>
    <property type="match status" value="1"/>
</dbReference>
<keyword evidence="7 10" id="KW-0573">Peptidoglycan synthesis</keyword>
<keyword evidence="6 10" id="KW-0133">Cell shape</keyword>
<protein>
    <recommendedName>
        <fullName evidence="10 11">UDP-N-acetylmuramoyl-tripeptide--D-alanyl-D-alanine ligase</fullName>
        <ecNumber evidence="10 11">6.3.2.10</ecNumber>
    </recommendedName>
    <alternativeName>
        <fullName evidence="10">D-alanyl-D-alanine-adding enzyme</fullName>
    </alternativeName>
</protein>
<dbReference type="InterPro" id="IPR036565">
    <property type="entry name" value="Mur-like_cat_sf"/>
</dbReference>
<keyword evidence="3 10" id="KW-0132">Cell division</keyword>
<evidence type="ECO:0000259" key="14">
    <source>
        <dbReference type="Pfam" id="PF08245"/>
    </source>
</evidence>
<evidence type="ECO:0000256" key="6">
    <source>
        <dbReference type="ARBA" id="ARBA00022960"/>
    </source>
</evidence>
<evidence type="ECO:0000256" key="10">
    <source>
        <dbReference type="HAMAP-Rule" id="MF_02019"/>
    </source>
</evidence>
<keyword evidence="1 10" id="KW-0963">Cytoplasm</keyword>
<dbReference type="SUPFAM" id="SSF53244">
    <property type="entry name" value="MurD-like peptide ligases, peptide-binding domain"/>
    <property type="match status" value="1"/>
</dbReference>
<dbReference type="Gene3D" id="3.40.1190.10">
    <property type="entry name" value="Mur-like, catalytic domain"/>
    <property type="match status" value="1"/>
</dbReference>
<dbReference type="InterPro" id="IPR051046">
    <property type="entry name" value="MurCDEF_CellWall_CoF430Synth"/>
</dbReference>
<dbReference type="EC" id="6.3.2.10" evidence="10 11"/>
<comment type="similarity">
    <text evidence="10">Belongs to the MurCDEF family. MurF subfamily.</text>
</comment>
<evidence type="ECO:0000256" key="3">
    <source>
        <dbReference type="ARBA" id="ARBA00022618"/>
    </source>
</evidence>
<dbReference type="InterPro" id="IPR004101">
    <property type="entry name" value="Mur_ligase_C"/>
</dbReference>
<dbReference type="InterPro" id="IPR013221">
    <property type="entry name" value="Mur_ligase_cen"/>
</dbReference>
<dbReference type="PANTHER" id="PTHR43024">
    <property type="entry name" value="UDP-N-ACETYLMURAMOYL-TRIPEPTIDE--D-ALANYL-D-ALANINE LIGASE"/>
    <property type="match status" value="1"/>
</dbReference>
<feature type="domain" description="Mur ligase N-terminal catalytic" evidence="12">
    <location>
        <begin position="26"/>
        <end position="72"/>
    </location>
</feature>
<comment type="function">
    <text evidence="10 11">Involved in cell wall formation. Catalyzes the final step in the synthesis of UDP-N-acetylmuramoyl-pentapeptide, the precursor of murein.</text>
</comment>
<feature type="domain" description="Mur ligase central" evidence="14">
    <location>
        <begin position="107"/>
        <end position="296"/>
    </location>
</feature>
<accession>A0ABU7HWI4</accession>
<evidence type="ECO:0000313" key="16">
    <source>
        <dbReference type="Proteomes" id="UP001335100"/>
    </source>
</evidence>
<dbReference type="SUPFAM" id="SSF63418">
    <property type="entry name" value="MurE/MurF N-terminal domain"/>
    <property type="match status" value="1"/>
</dbReference>
<evidence type="ECO:0000259" key="13">
    <source>
        <dbReference type="Pfam" id="PF02875"/>
    </source>
</evidence>
<keyword evidence="5 10" id="KW-0067">ATP-binding</keyword>
<dbReference type="Pfam" id="PF02875">
    <property type="entry name" value="Mur_ligase_C"/>
    <property type="match status" value="1"/>
</dbReference>
<feature type="binding site" evidence="10">
    <location>
        <begin position="109"/>
        <end position="115"/>
    </location>
    <ligand>
        <name>ATP</name>
        <dbReference type="ChEBI" id="CHEBI:30616"/>
    </ligand>
</feature>
<evidence type="ECO:0000313" key="15">
    <source>
        <dbReference type="EMBL" id="MEE1935934.1"/>
    </source>
</evidence>
<proteinExistence type="inferred from homology"/>
<gene>
    <name evidence="10 15" type="primary">murF</name>
    <name evidence="15" type="ORF">V0R50_22120</name>
</gene>
<keyword evidence="4 10" id="KW-0547">Nucleotide-binding</keyword>
<evidence type="ECO:0000259" key="12">
    <source>
        <dbReference type="Pfam" id="PF01225"/>
    </source>
</evidence>
<comment type="pathway">
    <text evidence="10 11">Cell wall biogenesis; peptidoglycan biosynthesis.</text>
</comment>
<evidence type="ECO:0000256" key="11">
    <source>
        <dbReference type="RuleBase" id="RU004136"/>
    </source>
</evidence>
<comment type="caution">
    <text evidence="15">The sequence shown here is derived from an EMBL/GenBank/DDBJ whole genome shotgun (WGS) entry which is preliminary data.</text>
</comment>
<dbReference type="Gene3D" id="3.90.190.20">
    <property type="entry name" value="Mur ligase, C-terminal domain"/>
    <property type="match status" value="1"/>
</dbReference>
<dbReference type="InterPro" id="IPR005863">
    <property type="entry name" value="UDP-N-AcMur_synth"/>
</dbReference>
<dbReference type="Gene3D" id="3.40.1390.10">
    <property type="entry name" value="MurE/MurF, N-terminal domain"/>
    <property type="match status" value="1"/>
</dbReference>
<dbReference type="InterPro" id="IPR036615">
    <property type="entry name" value="Mur_ligase_C_dom_sf"/>
</dbReference>
<dbReference type="PANTHER" id="PTHR43024:SF1">
    <property type="entry name" value="UDP-N-ACETYLMURAMOYL-TRIPEPTIDE--D-ALANYL-D-ALANINE LIGASE"/>
    <property type="match status" value="1"/>
</dbReference>
<evidence type="ECO:0000256" key="7">
    <source>
        <dbReference type="ARBA" id="ARBA00022984"/>
    </source>
</evidence>
<dbReference type="RefSeq" id="WP_330076648.1">
    <property type="nucleotide sequence ID" value="NZ_JAZDQJ010000030.1"/>
</dbReference>
<evidence type="ECO:0000256" key="2">
    <source>
        <dbReference type="ARBA" id="ARBA00022598"/>
    </source>
</evidence>
<evidence type="ECO:0000256" key="1">
    <source>
        <dbReference type="ARBA" id="ARBA00022490"/>
    </source>
</evidence>
<comment type="catalytic activity">
    <reaction evidence="10 11">
        <text>D-alanyl-D-alanine + UDP-N-acetyl-alpha-D-muramoyl-L-alanyl-gamma-D-glutamyl-meso-2,6-diaminopimelate + ATP = UDP-N-acetyl-alpha-D-muramoyl-L-alanyl-gamma-D-glutamyl-meso-2,6-diaminopimeloyl-D-alanyl-D-alanine + ADP + phosphate + H(+)</text>
        <dbReference type="Rhea" id="RHEA:28374"/>
        <dbReference type="ChEBI" id="CHEBI:15378"/>
        <dbReference type="ChEBI" id="CHEBI:30616"/>
        <dbReference type="ChEBI" id="CHEBI:43474"/>
        <dbReference type="ChEBI" id="CHEBI:57822"/>
        <dbReference type="ChEBI" id="CHEBI:61386"/>
        <dbReference type="ChEBI" id="CHEBI:83905"/>
        <dbReference type="ChEBI" id="CHEBI:456216"/>
        <dbReference type="EC" id="6.3.2.10"/>
    </reaction>
</comment>
<dbReference type="HAMAP" id="MF_02019">
    <property type="entry name" value="MurF"/>
    <property type="match status" value="1"/>
</dbReference>
<feature type="domain" description="Mur ligase C-terminal" evidence="13">
    <location>
        <begin position="326"/>
        <end position="436"/>
    </location>
</feature>
<keyword evidence="2 10" id="KW-0436">Ligase</keyword>
<dbReference type="NCBIfam" id="TIGR01143">
    <property type="entry name" value="murF"/>
    <property type="match status" value="1"/>
</dbReference>
<organism evidence="15 16">
    <name type="scientific">Pseudomonas ulcerans</name>
    <dbReference type="NCBI Taxonomy" id="3115852"/>
    <lineage>
        <taxon>Bacteria</taxon>
        <taxon>Pseudomonadati</taxon>
        <taxon>Pseudomonadota</taxon>
        <taxon>Gammaproteobacteria</taxon>
        <taxon>Pseudomonadales</taxon>
        <taxon>Pseudomonadaceae</taxon>
        <taxon>Pseudomonas</taxon>
    </lineage>
</organism>